<evidence type="ECO:0000259" key="6">
    <source>
        <dbReference type="Pfam" id="PF00441"/>
    </source>
</evidence>
<evidence type="ECO:0000256" key="2">
    <source>
        <dbReference type="ARBA" id="ARBA00009347"/>
    </source>
</evidence>
<sequence length="372" mass="38732">MDFTLDTEQLALADAVKGLLSDGYDRRNKARESDSGYDAELWSGAADMGLLGLPFAEEHGGVGAGATEVMLVAERIGRTLAPIPFVDVVVLAGGLVSAAGTDDQKSTLLEGISSGEHLVVLAHTEPRAPYGAKAYGVTASGSGDDWTLSGVKEPVSFGGVADTLLVTAVADGATRVFVVAGDASGLTRTAYPTHDGRKAARIELDGTPAVPLGDADESAVAAALDLARVALAAEAVGAMAEALTMTTEYLKSRKQFGVPLKTFQALTFRAADMYTELELARSAMLYATMAADAPGTDPLAASRAALQVSGAARLIGQEAIQLHGGIAMTDEYAAGHYTSRLTAIEHTFGDRAWHLARLTETIDDHDVLDLLR</sequence>
<dbReference type="InterPro" id="IPR037069">
    <property type="entry name" value="AcylCoA_DH/ox_N_sf"/>
</dbReference>
<feature type="domain" description="Acyl-CoA dehydrogenase/oxidase N-terminal" evidence="7">
    <location>
        <begin position="7"/>
        <end position="116"/>
    </location>
</feature>
<evidence type="ECO:0000256" key="5">
    <source>
        <dbReference type="ARBA" id="ARBA00023002"/>
    </source>
</evidence>
<evidence type="ECO:0000313" key="8">
    <source>
        <dbReference type="EMBL" id="EFQ84440.1"/>
    </source>
</evidence>
<dbReference type="AlphaFoldDB" id="E2S8D5"/>
<accession>E2S8D5</accession>
<comment type="similarity">
    <text evidence="2">Belongs to the acyl-CoA dehydrogenase family.</text>
</comment>
<dbReference type="InterPro" id="IPR046373">
    <property type="entry name" value="Acyl-CoA_Oxase/DH_mid-dom_sf"/>
</dbReference>
<evidence type="ECO:0000313" key="9">
    <source>
        <dbReference type="Proteomes" id="UP000003111"/>
    </source>
</evidence>
<comment type="cofactor">
    <cofactor evidence="1">
        <name>FAD</name>
        <dbReference type="ChEBI" id="CHEBI:57692"/>
    </cofactor>
</comment>
<evidence type="ECO:0000259" key="7">
    <source>
        <dbReference type="Pfam" id="PF02771"/>
    </source>
</evidence>
<reference evidence="8" key="1">
    <citation type="submission" date="2010-08" db="EMBL/GenBank/DDBJ databases">
        <authorList>
            <person name="Muzny D."/>
            <person name="Qin X."/>
            <person name="Buhay C."/>
            <person name="Dugan-Rocha S."/>
            <person name="Ding Y."/>
            <person name="Chen G."/>
            <person name="Hawes A."/>
            <person name="Holder M."/>
            <person name="Jhangiani S."/>
            <person name="Johnson A."/>
            <person name="Khan Z."/>
            <person name="Li Z."/>
            <person name="Liu W."/>
            <person name="Liu X."/>
            <person name="Perez L."/>
            <person name="Shen H."/>
            <person name="Wang Q."/>
            <person name="Watt J."/>
            <person name="Xi L."/>
            <person name="Xin Y."/>
            <person name="Zhou J."/>
            <person name="Deng J."/>
            <person name="Jiang H."/>
            <person name="Liu Y."/>
            <person name="Qu J."/>
            <person name="Song X.-Z."/>
            <person name="Zhang L."/>
            <person name="Villasana D."/>
            <person name="Johnson A."/>
            <person name="Liu J."/>
            <person name="Liyanage D."/>
            <person name="Lorensuhewa L."/>
            <person name="Robinson T."/>
            <person name="Song A."/>
            <person name="Song B.-B."/>
            <person name="Dinh H."/>
            <person name="Thornton R."/>
            <person name="Coyle M."/>
            <person name="Francisco L."/>
            <person name="Jackson L."/>
            <person name="Javaid M."/>
            <person name="Korchina V."/>
            <person name="Kovar C."/>
            <person name="Mata R."/>
            <person name="Mathew T."/>
            <person name="Ngo R."/>
            <person name="Nguyen L."/>
            <person name="Nguyen N."/>
            <person name="Okwuonu G."/>
            <person name="Ongeri F."/>
            <person name="Pham C."/>
            <person name="Simmons D."/>
            <person name="Wilczek-Boney K."/>
            <person name="Hale W."/>
            <person name="Jakkamsetti A."/>
            <person name="Pham P."/>
            <person name="Ruth R."/>
            <person name="San Lucas F."/>
            <person name="Warren J."/>
            <person name="Zhang J."/>
            <person name="Zhao Z."/>
            <person name="Zhou C."/>
            <person name="Zhu D."/>
            <person name="Lee S."/>
            <person name="Bess C."/>
            <person name="Blankenburg K."/>
            <person name="Forbes L."/>
            <person name="Fu Q."/>
            <person name="Gubbala S."/>
            <person name="Hirani K."/>
            <person name="Jayaseelan J.C."/>
            <person name="Lara F."/>
            <person name="Munidasa M."/>
            <person name="Palculict T."/>
            <person name="Patil S."/>
            <person name="Pu L.-L."/>
            <person name="Saada N."/>
            <person name="Tang L."/>
            <person name="Weissenberger G."/>
            <person name="Zhu Y."/>
            <person name="Hemphill L."/>
            <person name="Shang Y."/>
            <person name="Youmans B."/>
            <person name="Ayvaz T."/>
            <person name="Ross M."/>
            <person name="Santibanez J."/>
            <person name="Aqrawi P."/>
            <person name="Gross S."/>
            <person name="Joshi V."/>
            <person name="Fowler G."/>
            <person name="Nazareth L."/>
            <person name="Reid J."/>
            <person name="Worley K."/>
            <person name="Petrosino J."/>
            <person name="Highlander S."/>
            <person name="Gibbs R."/>
        </authorList>
    </citation>
    <scope>NUCLEOTIDE SEQUENCE [LARGE SCALE GENOMIC DNA]</scope>
    <source>
        <strain evidence="8">DSM 15272</strain>
    </source>
</reference>
<keyword evidence="3" id="KW-0285">Flavoprotein</keyword>
<proteinExistence type="inferred from homology"/>
<organism evidence="8 9">
    <name type="scientific">Aeromicrobium marinum DSM 15272</name>
    <dbReference type="NCBI Taxonomy" id="585531"/>
    <lineage>
        <taxon>Bacteria</taxon>
        <taxon>Bacillati</taxon>
        <taxon>Actinomycetota</taxon>
        <taxon>Actinomycetes</taxon>
        <taxon>Propionibacteriales</taxon>
        <taxon>Nocardioidaceae</taxon>
        <taxon>Aeromicrobium</taxon>
    </lineage>
</organism>
<gene>
    <name evidence="8" type="ORF">HMPREF0063_10292</name>
</gene>
<evidence type="ECO:0000256" key="3">
    <source>
        <dbReference type="ARBA" id="ARBA00022630"/>
    </source>
</evidence>
<keyword evidence="4" id="KW-0274">FAD</keyword>
<dbReference type="InterPro" id="IPR013786">
    <property type="entry name" value="AcylCoA_DH/ox_N"/>
</dbReference>
<evidence type="ECO:0000256" key="4">
    <source>
        <dbReference type="ARBA" id="ARBA00022827"/>
    </source>
</evidence>
<dbReference type="PANTHER" id="PTHR43884">
    <property type="entry name" value="ACYL-COA DEHYDROGENASE"/>
    <property type="match status" value="1"/>
</dbReference>
<dbReference type="CDD" id="cd00567">
    <property type="entry name" value="ACAD"/>
    <property type="match status" value="1"/>
</dbReference>
<dbReference type="Proteomes" id="UP000003111">
    <property type="component" value="Unassembled WGS sequence"/>
</dbReference>
<name>E2S8D5_9ACTN</name>
<comment type="caution">
    <text evidence="8">The sequence shown here is derived from an EMBL/GenBank/DDBJ whole genome shotgun (WGS) entry which is preliminary data.</text>
</comment>
<dbReference type="PANTHER" id="PTHR43884:SF20">
    <property type="entry name" value="ACYL-COA DEHYDROGENASE FADE28"/>
    <property type="match status" value="1"/>
</dbReference>
<dbReference type="Gene3D" id="1.10.540.10">
    <property type="entry name" value="Acyl-CoA dehydrogenase/oxidase, N-terminal domain"/>
    <property type="match status" value="1"/>
</dbReference>
<keyword evidence="5" id="KW-0560">Oxidoreductase</keyword>
<dbReference type="GO" id="GO:0050660">
    <property type="term" value="F:flavin adenine dinucleotide binding"/>
    <property type="evidence" value="ECO:0007669"/>
    <property type="project" value="InterPro"/>
</dbReference>
<dbReference type="GO" id="GO:0003995">
    <property type="term" value="F:acyl-CoA dehydrogenase activity"/>
    <property type="evidence" value="ECO:0007669"/>
    <property type="project" value="TreeGrafter"/>
</dbReference>
<dbReference type="SUPFAM" id="SSF56645">
    <property type="entry name" value="Acyl-CoA dehydrogenase NM domain-like"/>
    <property type="match status" value="1"/>
</dbReference>
<dbReference type="RefSeq" id="WP_007079172.1">
    <property type="nucleotide sequence ID" value="NZ_CM001024.1"/>
</dbReference>
<feature type="domain" description="Acyl-CoA dehydrogenase/oxidase C-terminal" evidence="6">
    <location>
        <begin position="220"/>
        <end position="356"/>
    </location>
</feature>
<dbReference type="Pfam" id="PF00441">
    <property type="entry name" value="Acyl-CoA_dh_1"/>
    <property type="match status" value="1"/>
</dbReference>
<dbReference type="HOGENOM" id="CLU_018204_5_2_11"/>
<dbReference type="InterPro" id="IPR009075">
    <property type="entry name" value="AcylCo_DH/oxidase_C"/>
</dbReference>
<evidence type="ECO:0000256" key="1">
    <source>
        <dbReference type="ARBA" id="ARBA00001974"/>
    </source>
</evidence>
<dbReference type="EMBL" id="ACLF03000002">
    <property type="protein sequence ID" value="EFQ84440.1"/>
    <property type="molecule type" value="Genomic_DNA"/>
</dbReference>
<dbReference type="OrthoDB" id="7328575at2"/>
<protein>
    <submittedName>
        <fullName evidence="8">Acyl-CoA dehydrogenase, C-terminal domain protein</fullName>
    </submittedName>
</protein>
<dbReference type="InterPro" id="IPR036250">
    <property type="entry name" value="AcylCo_DH-like_C"/>
</dbReference>
<dbReference type="SUPFAM" id="SSF47203">
    <property type="entry name" value="Acyl-CoA dehydrogenase C-terminal domain-like"/>
    <property type="match status" value="1"/>
</dbReference>
<keyword evidence="9" id="KW-1185">Reference proteome</keyword>
<dbReference type="Gene3D" id="1.20.140.10">
    <property type="entry name" value="Butyryl-CoA Dehydrogenase, subunit A, domain 3"/>
    <property type="match status" value="1"/>
</dbReference>
<dbReference type="Gene3D" id="2.40.110.10">
    <property type="entry name" value="Butyryl-CoA Dehydrogenase, subunit A, domain 2"/>
    <property type="match status" value="1"/>
</dbReference>
<dbReference type="InterPro" id="IPR009100">
    <property type="entry name" value="AcylCoA_DH/oxidase_NM_dom_sf"/>
</dbReference>
<dbReference type="eggNOG" id="COG1960">
    <property type="taxonomic scope" value="Bacteria"/>
</dbReference>
<dbReference type="Pfam" id="PF02771">
    <property type="entry name" value="Acyl-CoA_dh_N"/>
    <property type="match status" value="1"/>
</dbReference>
<dbReference type="STRING" id="585531.HMPREF0063_10292"/>